<feature type="compositionally biased region" description="Basic and acidic residues" evidence="1">
    <location>
        <begin position="25"/>
        <end position="39"/>
    </location>
</feature>
<dbReference type="Proteomes" id="UP000481858">
    <property type="component" value="Unassembled WGS sequence"/>
</dbReference>
<proteinExistence type="predicted"/>
<evidence type="ECO:0000259" key="2">
    <source>
        <dbReference type="Pfam" id="PF25545"/>
    </source>
</evidence>
<dbReference type="InParanoid" id="A0A7C8ML99"/>
<evidence type="ECO:0000313" key="3">
    <source>
        <dbReference type="EMBL" id="KAF2963473.1"/>
    </source>
</evidence>
<dbReference type="EMBL" id="WUBL01000201">
    <property type="protein sequence ID" value="KAF2963473.1"/>
    <property type="molecule type" value="Genomic_DNA"/>
</dbReference>
<reference evidence="3 4" key="1">
    <citation type="submission" date="2019-12" db="EMBL/GenBank/DDBJ databases">
        <title>Draft genome sequence of the ascomycete Xylaria multiplex DSM 110363.</title>
        <authorList>
            <person name="Buettner E."/>
            <person name="Kellner H."/>
        </authorList>
    </citation>
    <scope>NUCLEOTIDE SEQUENCE [LARGE SCALE GENOMIC DNA]</scope>
    <source>
        <strain evidence="3 4">DSM 110363</strain>
    </source>
</reference>
<name>A0A7C8ML99_9PEZI</name>
<dbReference type="AlphaFoldDB" id="A0A7C8ML99"/>
<protein>
    <recommendedName>
        <fullName evidence="2">DUF7924 domain-containing protein</fullName>
    </recommendedName>
</protein>
<organism evidence="3 4">
    <name type="scientific">Xylaria multiplex</name>
    <dbReference type="NCBI Taxonomy" id="323545"/>
    <lineage>
        <taxon>Eukaryota</taxon>
        <taxon>Fungi</taxon>
        <taxon>Dikarya</taxon>
        <taxon>Ascomycota</taxon>
        <taxon>Pezizomycotina</taxon>
        <taxon>Sordariomycetes</taxon>
        <taxon>Xylariomycetidae</taxon>
        <taxon>Xylariales</taxon>
        <taxon>Xylariaceae</taxon>
        <taxon>Xylaria</taxon>
    </lineage>
</organism>
<dbReference type="OrthoDB" id="5377772at2759"/>
<gene>
    <name evidence="3" type="ORF">GQX73_g10100</name>
</gene>
<accession>A0A7C8ML99</accession>
<sequence>MARFIKASAVDRPRTRARVGNAELSSRDDPEAILREGRRASKAAKAAEQNPLHQSGGNSEEVPPSDADPWLAYYEHIKHLPPYLSGSGGSDTESSASFSEDPLVFSYRNLGYLSPLGESTLQLLEQVLSDPNMGTTGGRINPSDVANFRVGLGERNVALESYHDAYLHQIKSLSPETEEETLPERRRHALAWELDLKKTQDDPQEPVFQRTIMMSMIDRHRFIYGRGDSPVPVLDFAVERTWKCPPMPSRALWDSDPKLLTKPKADLALAFRQYAIFKRASWQELPNTMRSMFCYEGQATGREVRVFHFMTIEGKNSDKSPDDTVALGQNLNNASQSLHIMYELFREAGEEHIRTFFDKVRFFSGVSTSRGIKIRVHRACLTEEYRKTPQDGQANDAPPCTLHSRWLSVAVCVR</sequence>
<dbReference type="Pfam" id="PF25545">
    <property type="entry name" value="DUF7924"/>
    <property type="match status" value="1"/>
</dbReference>
<keyword evidence="4" id="KW-1185">Reference proteome</keyword>
<evidence type="ECO:0000313" key="4">
    <source>
        <dbReference type="Proteomes" id="UP000481858"/>
    </source>
</evidence>
<feature type="domain" description="DUF7924" evidence="2">
    <location>
        <begin position="251"/>
        <end position="380"/>
    </location>
</feature>
<feature type="region of interest" description="Disordered" evidence="1">
    <location>
        <begin position="1"/>
        <end position="67"/>
    </location>
</feature>
<evidence type="ECO:0000256" key="1">
    <source>
        <dbReference type="SAM" id="MobiDB-lite"/>
    </source>
</evidence>
<dbReference type="InterPro" id="IPR057684">
    <property type="entry name" value="DUF7924"/>
</dbReference>
<comment type="caution">
    <text evidence="3">The sequence shown here is derived from an EMBL/GenBank/DDBJ whole genome shotgun (WGS) entry which is preliminary data.</text>
</comment>